<dbReference type="VEuPathDB" id="FungiDB:C7M61_001043"/>
<feature type="transmembrane region" description="Helical" evidence="7">
    <location>
        <begin position="194"/>
        <end position="212"/>
    </location>
</feature>
<organism evidence="8 9">
    <name type="scientific">Candidozyma pseudohaemuli</name>
    <dbReference type="NCBI Taxonomy" id="418784"/>
    <lineage>
        <taxon>Eukaryota</taxon>
        <taxon>Fungi</taxon>
        <taxon>Dikarya</taxon>
        <taxon>Ascomycota</taxon>
        <taxon>Saccharomycotina</taxon>
        <taxon>Pichiomycetes</taxon>
        <taxon>Metschnikowiaceae</taxon>
        <taxon>Candidozyma</taxon>
    </lineage>
</organism>
<evidence type="ECO:0000256" key="5">
    <source>
        <dbReference type="ARBA" id="ARBA00023136"/>
    </source>
</evidence>
<feature type="compositionally biased region" description="Polar residues" evidence="6">
    <location>
        <begin position="18"/>
        <end position="31"/>
    </location>
</feature>
<dbReference type="InterPro" id="IPR008010">
    <property type="entry name" value="Tatp1"/>
</dbReference>
<dbReference type="PANTHER" id="PTHR13317:SF4">
    <property type="entry name" value="TRANSMEMBRANE ANTERIOR POSTERIOR TRANSFORMATION PROTEIN 1 HOMOLOG"/>
    <property type="match status" value="1"/>
</dbReference>
<evidence type="ECO:0000256" key="4">
    <source>
        <dbReference type="ARBA" id="ARBA00022989"/>
    </source>
</evidence>
<dbReference type="GO" id="GO:0005789">
    <property type="term" value="C:endoplasmic reticulum membrane"/>
    <property type="evidence" value="ECO:0007669"/>
    <property type="project" value="TreeGrafter"/>
</dbReference>
<reference evidence="8 9" key="1">
    <citation type="submission" date="2018-03" db="EMBL/GenBank/DDBJ databases">
        <title>Candida pseudohaemulonii genome assembly and annotation.</title>
        <authorList>
            <person name="Munoz J.F."/>
            <person name="Gade L.G."/>
            <person name="Chow N.A."/>
            <person name="Litvintseva A.P."/>
            <person name="Loparev V.N."/>
            <person name="Cuomo C.A."/>
        </authorList>
    </citation>
    <scope>NUCLEOTIDE SEQUENCE [LARGE SCALE GENOMIC DNA]</scope>
    <source>
        <strain evidence="8 9">B12108</strain>
    </source>
</reference>
<gene>
    <name evidence="8" type="ORF">C7M61_001043</name>
</gene>
<feature type="region of interest" description="Disordered" evidence="6">
    <location>
        <begin position="1"/>
        <end position="57"/>
    </location>
</feature>
<evidence type="ECO:0000256" key="3">
    <source>
        <dbReference type="ARBA" id="ARBA00022692"/>
    </source>
</evidence>
<keyword evidence="3 7" id="KW-0812">Transmembrane</keyword>
<name>A0A2P7YZH0_9ASCO</name>
<dbReference type="GeneID" id="36564434"/>
<sequence>MASEEANSEKLDPIPATETASTQRGSTSTITGHRDSTLSDLAPQKSNSLYPSRSRSSTASGFLNFIKNGSKSTLVSEKQEKNNFLSLFRLLILELNLPKPGHSKQKDIKHEEEQRRAYEQLTSMVKVPLYLEKFIVFGLLVCLNSFLTLFTLVPLKIAIICYTAFTDFLTNLSQTGGADIGIITRKLHFIKRDLINVFVILTTVALLASPTVEVSRLYHDVRGQAHLKLYVIFGVLEVMDKLLSSIGQEIFTVLVGIPVTNTNIRNMSKLALFMGIALVYSASHAYVLIYQSVSLHVAANSYSNALMALLLSNQFAELKGAVFKKFDREGLFQVAMSDLTERFQLSLMLFIISIRNLAQLNMTQLGLVVPDSWKSWNKWFGAIFGPSMVVLGSEVFVDWLKHCFIIKFNRIKPRVYKNFLYVSSTDFMEVFTSNSRRSTLNEISDYIILAKRIGLPISSLCICFLRMTLRDLKQLYVPSLNLLSILACGLLAVLTFITLLVVRLVLGLWLLQWARRIKHNHESYQNELTTAALTSSLISEELAVSSIQEDFGREFTPEANGALPSIGDNLAMRESSIDPIDTTYSGLVKSQEWSPENPNGHYGYSSSDSQSEIEQSFIPGVPNTETSSINPRTRGYLYDYGELVPPTGEEKRNDLVRKRGKLDSNLASNSAEDALRTVHRYEMSSKRIW</sequence>
<dbReference type="Pfam" id="PF05346">
    <property type="entry name" value="DUF747"/>
    <property type="match status" value="1"/>
</dbReference>
<proteinExistence type="inferred from homology"/>
<evidence type="ECO:0000256" key="6">
    <source>
        <dbReference type="SAM" id="MobiDB-lite"/>
    </source>
</evidence>
<dbReference type="RefSeq" id="XP_024716060.1">
    <property type="nucleotide sequence ID" value="XM_024856461.1"/>
</dbReference>
<dbReference type="EMBL" id="PYFQ01000001">
    <property type="protein sequence ID" value="PSK41361.1"/>
    <property type="molecule type" value="Genomic_DNA"/>
</dbReference>
<feature type="compositionally biased region" description="Low complexity" evidence="6">
    <location>
        <begin position="46"/>
        <end position="57"/>
    </location>
</feature>
<evidence type="ECO:0000256" key="7">
    <source>
        <dbReference type="SAM" id="Phobius"/>
    </source>
</evidence>
<dbReference type="AlphaFoldDB" id="A0A2P7YZH0"/>
<feature type="transmembrane region" description="Helical" evidence="7">
    <location>
        <begin position="481"/>
        <end position="511"/>
    </location>
</feature>
<comment type="similarity">
    <text evidence="2">Belongs to the TAPT1 family.</text>
</comment>
<dbReference type="Proteomes" id="UP000241107">
    <property type="component" value="Unassembled WGS sequence"/>
</dbReference>
<dbReference type="OrthoDB" id="5376140at2759"/>
<evidence type="ECO:0000256" key="1">
    <source>
        <dbReference type="ARBA" id="ARBA00004141"/>
    </source>
</evidence>
<comment type="caution">
    <text evidence="8">The sequence shown here is derived from an EMBL/GenBank/DDBJ whole genome shotgun (WGS) entry which is preliminary data.</text>
</comment>
<dbReference type="PANTHER" id="PTHR13317">
    <property type="entry name" value="TRANSMEMBRANE ANTERIOR POSTERIOR TRANSFORMATION PROTEIN 1 HOMOLOG"/>
    <property type="match status" value="1"/>
</dbReference>
<accession>A0A2P7YZH0</accession>
<keyword evidence="9" id="KW-1185">Reference proteome</keyword>
<keyword evidence="5 7" id="KW-0472">Membrane</keyword>
<protein>
    <submittedName>
        <fullName evidence="8">Uncharacterized protein</fullName>
    </submittedName>
</protein>
<evidence type="ECO:0000313" key="8">
    <source>
        <dbReference type="EMBL" id="PSK41361.1"/>
    </source>
</evidence>
<feature type="transmembrane region" description="Helical" evidence="7">
    <location>
        <begin position="134"/>
        <end position="165"/>
    </location>
</feature>
<feature type="transmembrane region" description="Helical" evidence="7">
    <location>
        <begin position="270"/>
        <end position="290"/>
    </location>
</feature>
<keyword evidence="4 7" id="KW-1133">Transmembrane helix</keyword>
<comment type="subcellular location">
    <subcellularLocation>
        <location evidence="1">Membrane</location>
        <topology evidence="1">Multi-pass membrane protein</topology>
    </subcellularLocation>
</comment>
<evidence type="ECO:0000313" key="9">
    <source>
        <dbReference type="Proteomes" id="UP000241107"/>
    </source>
</evidence>
<evidence type="ECO:0000256" key="2">
    <source>
        <dbReference type="ARBA" id="ARBA00008803"/>
    </source>
</evidence>